<dbReference type="AlphaFoldDB" id="A0A2I1HNF2"/>
<protein>
    <submittedName>
        <fullName evidence="1">Uncharacterized protein</fullName>
    </submittedName>
</protein>
<dbReference type="Proteomes" id="UP000234323">
    <property type="component" value="Unassembled WGS sequence"/>
</dbReference>
<comment type="caution">
    <text evidence="1">The sequence shown here is derived from an EMBL/GenBank/DDBJ whole genome shotgun (WGS) entry which is preliminary data.</text>
</comment>
<organism evidence="1 2">
    <name type="scientific">Rhizophagus irregularis</name>
    <dbReference type="NCBI Taxonomy" id="588596"/>
    <lineage>
        <taxon>Eukaryota</taxon>
        <taxon>Fungi</taxon>
        <taxon>Fungi incertae sedis</taxon>
        <taxon>Mucoromycota</taxon>
        <taxon>Glomeromycotina</taxon>
        <taxon>Glomeromycetes</taxon>
        <taxon>Glomerales</taxon>
        <taxon>Glomeraceae</taxon>
        <taxon>Rhizophagus</taxon>
    </lineage>
</organism>
<reference evidence="1 2" key="1">
    <citation type="submission" date="2015-10" db="EMBL/GenBank/DDBJ databases">
        <title>Genome analyses suggest a sexual origin of heterokaryosis in a supposedly ancient asexual fungus.</title>
        <authorList>
            <person name="Ropars J."/>
            <person name="Sedzielewska K."/>
            <person name="Noel J."/>
            <person name="Charron P."/>
            <person name="Farinelli L."/>
            <person name="Marton T."/>
            <person name="Kruger M."/>
            <person name="Pelin A."/>
            <person name="Brachmann A."/>
            <person name="Corradi N."/>
        </authorList>
    </citation>
    <scope>NUCLEOTIDE SEQUENCE [LARGE SCALE GENOMIC DNA]</scope>
    <source>
        <strain evidence="1 2">A4</strain>
    </source>
</reference>
<name>A0A2I1HNF2_9GLOM</name>
<accession>A0A2I1HNF2</accession>
<dbReference type="VEuPathDB" id="FungiDB:RhiirA1_480823"/>
<proteinExistence type="predicted"/>
<sequence>MSEHDVQLWNTPITITDIFTSHEKSTFQDDNIGEIEEIIINEIPIQDEDNLKSEPQERAEEIFEENFEELKTEIPVNFDNIDLDPENLQGASLNDALKEKIY</sequence>
<evidence type="ECO:0000313" key="1">
    <source>
        <dbReference type="EMBL" id="PKY60396.1"/>
    </source>
</evidence>
<gene>
    <name evidence="1" type="ORF">RhiirA4_484050</name>
</gene>
<dbReference type="EMBL" id="LLXI01004219">
    <property type="protein sequence ID" value="PKY60396.1"/>
    <property type="molecule type" value="Genomic_DNA"/>
</dbReference>
<evidence type="ECO:0000313" key="2">
    <source>
        <dbReference type="Proteomes" id="UP000234323"/>
    </source>
</evidence>
<keyword evidence="2" id="KW-1185">Reference proteome</keyword>